<keyword evidence="1" id="KW-0472">Membrane</keyword>
<dbReference type="Proteomes" id="UP001525379">
    <property type="component" value="Unassembled WGS sequence"/>
</dbReference>
<dbReference type="EMBL" id="JALXSQ010000051">
    <property type="protein sequence ID" value="MCT2043535.1"/>
    <property type="molecule type" value="Genomic_DNA"/>
</dbReference>
<organism evidence="3 4">
    <name type="scientific">Pseudoclavibacter albus</name>
    <dbReference type="NCBI Taxonomy" id="272241"/>
    <lineage>
        <taxon>Bacteria</taxon>
        <taxon>Bacillati</taxon>
        <taxon>Actinomycetota</taxon>
        <taxon>Actinomycetes</taxon>
        <taxon>Micrococcales</taxon>
        <taxon>Microbacteriaceae</taxon>
        <taxon>Pseudoclavibacter</taxon>
    </lineage>
</organism>
<feature type="domain" description="Prepilin type IV endopeptidase peptidase" evidence="2">
    <location>
        <begin position="24"/>
        <end position="124"/>
    </location>
</feature>
<dbReference type="EC" id="3.4.23.43" evidence="3"/>
<keyword evidence="1" id="KW-1133">Transmembrane helix</keyword>
<evidence type="ECO:0000259" key="2">
    <source>
        <dbReference type="Pfam" id="PF01478"/>
    </source>
</evidence>
<evidence type="ECO:0000313" key="4">
    <source>
        <dbReference type="Proteomes" id="UP001525379"/>
    </source>
</evidence>
<feature type="transmembrane region" description="Helical" evidence="1">
    <location>
        <begin position="108"/>
        <end position="129"/>
    </location>
</feature>
<feature type="transmembrane region" description="Helical" evidence="1">
    <location>
        <begin position="64"/>
        <end position="88"/>
    </location>
</feature>
<evidence type="ECO:0000256" key="1">
    <source>
        <dbReference type="SAM" id="Phobius"/>
    </source>
</evidence>
<protein>
    <submittedName>
        <fullName evidence="3">Prepilin peptidase</fullName>
        <ecNumber evidence="3">3.4.23.43</ecNumber>
    </submittedName>
</protein>
<dbReference type="RefSeq" id="WP_260104656.1">
    <property type="nucleotide sequence ID" value="NZ_JALXSQ010000051.1"/>
</dbReference>
<reference evidence="3 4" key="1">
    <citation type="submission" date="2022-04" db="EMBL/GenBank/DDBJ databases">
        <title>Human microbiome associated bacterial genomes.</title>
        <authorList>
            <person name="Sandstrom S."/>
            <person name="Salamzade R."/>
            <person name="Kalan L.R."/>
        </authorList>
    </citation>
    <scope>NUCLEOTIDE SEQUENCE [LARGE SCALE GENOMIC DNA]</scope>
    <source>
        <strain evidence="4">p3-SID1799</strain>
    </source>
</reference>
<sequence>MDARVLDLLSALVAAAALAVVTPALIRADLREHRLPNRLVGIAAAGLGAALLAEWLLTGRIPTAALLAAVGAGLFYLVLSIAGGMGMGDVKLSAVLAGGAALVSVSTAIASFLLAFLLGGVWALGWIVLRSIRRMTRTPAQGEDDGIGKHTRGSNIPFGPAMLLGHWLCVLLWIVAGVLG</sequence>
<accession>A0ABT2HYZ3</accession>
<comment type="caution">
    <text evidence="3">The sequence shown here is derived from an EMBL/GenBank/DDBJ whole genome shotgun (WGS) entry which is preliminary data.</text>
</comment>
<feature type="transmembrane region" description="Helical" evidence="1">
    <location>
        <begin position="38"/>
        <end position="57"/>
    </location>
</feature>
<evidence type="ECO:0000313" key="3">
    <source>
        <dbReference type="EMBL" id="MCT2043535.1"/>
    </source>
</evidence>
<proteinExistence type="predicted"/>
<name>A0ABT2HYZ3_9MICO</name>
<dbReference type="InterPro" id="IPR000045">
    <property type="entry name" value="Prepilin_IV_endopep_pep"/>
</dbReference>
<feature type="transmembrane region" description="Helical" evidence="1">
    <location>
        <begin position="158"/>
        <end position="179"/>
    </location>
</feature>
<keyword evidence="1" id="KW-0812">Transmembrane</keyword>
<dbReference type="Pfam" id="PF01478">
    <property type="entry name" value="Peptidase_A24"/>
    <property type="match status" value="1"/>
</dbReference>
<keyword evidence="3" id="KW-0378">Hydrolase</keyword>
<keyword evidence="4" id="KW-1185">Reference proteome</keyword>
<gene>
    <name evidence="3" type="ORF">M3D15_09385</name>
</gene>
<dbReference type="GO" id="GO:0004190">
    <property type="term" value="F:aspartic-type endopeptidase activity"/>
    <property type="evidence" value="ECO:0007669"/>
    <property type="project" value="UniProtKB-EC"/>
</dbReference>
<dbReference type="Gene3D" id="1.20.120.1220">
    <property type="match status" value="1"/>
</dbReference>